<evidence type="ECO:0000313" key="2">
    <source>
        <dbReference type="Proteomes" id="UP000499080"/>
    </source>
</evidence>
<dbReference type="AlphaFoldDB" id="A0A4Y2GJK0"/>
<keyword evidence="2" id="KW-1185">Reference proteome</keyword>
<feature type="non-terminal residue" evidence="1">
    <location>
        <position position="1"/>
    </location>
</feature>
<accession>A0A4Y2GJK0</accession>
<dbReference type="EMBL" id="BGPR01099446">
    <property type="protein sequence ID" value="GBM52718.1"/>
    <property type="molecule type" value="Genomic_DNA"/>
</dbReference>
<proteinExistence type="predicted"/>
<dbReference type="Proteomes" id="UP000499080">
    <property type="component" value="Unassembled WGS sequence"/>
</dbReference>
<organism evidence="1 2">
    <name type="scientific">Araneus ventricosus</name>
    <name type="common">Orbweaver spider</name>
    <name type="synonym">Epeira ventricosa</name>
    <dbReference type="NCBI Taxonomy" id="182803"/>
    <lineage>
        <taxon>Eukaryota</taxon>
        <taxon>Metazoa</taxon>
        <taxon>Ecdysozoa</taxon>
        <taxon>Arthropoda</taxon>
        <taxon>Chelicerata</taxon>
        <taxon>Arachnida</taxon>
        <taxon>Araneae</taxon>
        <taxon>Araneomorphae</taxon>
        <taxon>Entelegynae</taxon>
        <taxon>Araneoidea</taxon>
        <taxon>Araneidae</taxon>
        <taxon>Araneus</taxon>
    </lineage>
</organism>
<gene>
    <name evidence="1" type="ORF">AVEN_112325_1</name>
</gene>
<protein>
    <submittedName>
        <fullName evidence="1">Uncharacterized protein</fullName>
    </submittedName>
</protein>
<comment type="caution">
    <text evidence="1">The sequence shown here is derived from an EMBL/GenBank/DDBJ whole genome shotgun (WGS) entry which is preliminary data.</text>
</comment>
<evidence type="ECO:0000313" key="1">
    <source>
        <dbReference type="EMBL" id="GBM52718.1"/>
    </source>
</evidence>
<reference evidence="1 2" key="1">
    <citation type="journal article" date="2019" name="Sci. Rep.">
        <title>Orb-weaving spider Araneus ventricosus genome elucidates the spidroin gene catalogue.</title>
        <authorList>
            <person name="Kono N."/>
            <person name="Nakamura H."/>
            <person name="Ohtoshi R."/>
            <person name="Moran D.A.P."/>
            <person name="Shinohara A."/>
            <person name="Yoshida Y."/>
            <person name="Fujiwara M."/>
            <person name="Mori M."/>
            <person name="Tomita M."/>
            <person name="Arakawa K."/>
        </authorList>
    </citation>
    <scope>NUCLEOTIDE SEQUENCE [LARGE SCALE GENOMIC DNA]</scope>
</reference>
<sequence>HLNSTVVSLSQSIPQLRYSTAASCGVALEEVPSLSLLPESKDPEVEFSV</sequence>
<name>A0A4Y2GJK0_ARAVE</name>